<evidence type="ECO:0000256" key="18">
    <source>
        <dbReference type="ARBA" id="ARBA00047899"/>
    </source>
</evidence>
<proteinExistence type="predicted"/>
<dbReference type="Gene3D" id="3.30.200.20">
    <property type="entry name" value="Phosphorylase Kinase, domain 1"/>
    <property type="match status" value="6"/>
</dbReference>
<evidence type="ECO:0000256" key="17">
    <source>
        <dbReference type="ARBA" id="ARBA00023180"/>
    </source>
</evidence>
<dbReference type="GO" id="GO:0004714">
    <property type="term" value="F:transmembrane receptor protein tyrosine kinase activity"/>
    <property type="evidence" value="ECO:0007669"/>
    <property type="project" value="InterPro"/>
</dbReference>
<dbReference type="PROSITE" id="PS50011">
    <property type="entry name" value="PROTEIN_KINASE_DOM"/>
    <property type="match status" value="6"/>
</dbReference>
<keyword evidence="11 20" id="KW-0547">Nucleotide-binding</keyword>
<keyword evidence="15" id="KW-0472">Membrane</keyword>
<dbReference type="InterPro" id="IPR045272">
    <property type="entry name" value="ANXUR1/2-like"/>
</dbReference>
<feature type="domain" description="Protein kinase" evidence="22">
    <location>
        <begin position="1001"/>
        <end position="1249"/>
    </location>
</feature>
<evidence type="ECO:0000256" key="16">
    <source>
        <dbReference type="ARBA" id="ARBA00023170"/>
    </source>
</evidence>
<evidence type="ECO:0000256" key="8">
    <source>
        <dbReference type="ARBA" id="ARBA00022692"/>
    </source>
</evidence>
<dbReference type="SUPFAM" id="SSF56112">
    <property type="entry name" value="Protein kinase-like (PK-like)"/>
    <property type="match status" value="7"/>
</dbReference>
<evidence type="ECO:0000256" key="14">
    <source>
        <dbReference type="ARBA" id="ARBA00022989"/>
    </source>
</evidence>
<accession>A0A2U1M9V3</accession>
<dbReference type="STRING" id="35608.A0A2U1M9V3"/>
<dbReference type="InterPro" id="IPR001245">
    <property type="entry name" value="Ser-Thr/Tyr_kinase_cat_dom"/>
</dbReference>
<feature type="domain" description="Protein kinase" evidence="22">
    <location>
        <begin position="652"/>
        <end position="931"/>
    </location>
</feature>
<evidence type="ECO:0000256" key="13">
    <source>
        <dbReference type="ARBA" id="ARBA00022840"/>
    </source>
</evidence>
<feature type="compositionally biased region" description="Polar residues" evidence="21">
    <location>
        <begin position="967"/>
        <end position="977"/>
    </location>
</feature>
<keyword evidence="5" id="KW-0597">Phosphoprotein</keyword>
<keyword evidence="24" id="KW-1185">Reference proteome</keyword>
<comment type="catalytic activity">
    <reaction evidence="19">
        <text>L-seryl-[protein] + ATP = O-phospho-L-seryl-[protein] + ADP + H(+)</text>
        <dbReference type="Rhea" id="RHEA:17989"/>
        <dbReference type="Rhea" id="RHEA-COMP:9863"/>
        <dbReference type="Rhea" id="RHEA-COMP:11604"/>
        <dbReference type="ChEBI" id="CHEBI:15378"/>
        <dbReference type="ChEBI" id="CHEBI:29999"/>
        <dbReference type="ChEBI" id="CHEBI:30616"/>
        <dbReference type="ChEBI" id="CHEBI:83421"/>
        <dbReference type="ChEBI" id="CHEBI:456216"/>
        <dbReference type="EC" id="2.7.11.1"/>
    </reaction>
</comment>
<evidence type="ECO:0000256" key="21">
    <source>
        <dbReference type="SAM" id="MobiDB-lite"/>
    </source>
</evidence>
<dbReference type="InterPro" id="IPR000719">
    <property type="entry name" value="Prot_kinase_dom"/>
</dbReference>
<evidence type="ECO:0000256" key="12">
    <source>
        <dbReference type="ARBA" id="ARBA00022777"/>
    </source>
</evidence>
<evidence type="ECO:0000256" key="9">
    <source>
        <dbReference type="ARBA" id="ARBA00022729"/>
    </source>
</evidence>
<dbReference type="OrthoDB" id="633211at2759"/>
<feature type="domain" description="Protein kinase" evidence="22">
    <location>
        <begin position="1746"/>
        <end position="2037"/>
    </location>
</feature>
<evidence type="ECO:0000256" key="10">
    <source>
        <dbReference type="ARBA" id="ARBA00022737"/>
    </source>
</evidence>
<sequence>MSSVNHDDLAHLKIPLADVISATSNFSKENFWGEDDFGNHYVGELLWSGELVKIQARRWLNEERDDEKEQQFWMEISMLSTLKHKNLVSLVGFCDENDELITVIKLETRYSLNNYLSETMMLTWVRRLEICVGVANALSYIHHDEHRDFSVIHRNIDSEIILLDDNWEPKLSEFRLSMNIEASQRHHSFHVDKVWDREGYTDPTYIETKSAHHKSDIYSFGIVMFELLCGRKSIIPDESNKYLAPAVILHYREEKLNDIIYWDLEKQIDPQSLNVFTETAYACLNEEQSQRPDIDEIVTRLEKALELARANKHIMYSPKDDLAHLKIPFENILAATNNFDEENIIQATGLAKRYKGQLLWSGELIEIDARRFNKDEWDDQIEQLFWKEISMLSTLKHKNLVSLVGFCDENGEKIIIYRNEMIRGMLMEHLSDPMSLTWVRRLEISVGLAHALSYIHHDESRYFSVIHRLISSGEVLLNDDWEPKLSDFAFSMKINASQRHNSFHTSTPLYENGYGDPTYIETKSVSHKSDIYSFGIVLFELLCGRESIIDTKDGNLLAPLAITHYQEKKLENIVDQQLWKQIDLHSFNMFAEIAYECLDEERSQRPNIDDIVPRLEKALKLARENRPIHSPPKHLAHLRIPLESILSATNYFAKENVIGEGGFGKRYKGELSWSGELIDITALRLIHKEWDAEKEQQFWTEISMLSSLKHKNLVSIVGFCNDVGAETIIYKDESRGTLGKNLSDVFSLTWVKRLEISVGIAHALSYIHYDEQREFSVIHRNIDSFIVALTDDWQPKLSNFQHSMKIKASERHHSFHTDSVWSTKGYTDPACFETNIVNHKSDIYSFGIVLFELLCGRKSVSDNQDNKYLAPVAIFHYREKILDGIIDPDLWKQMDPRSLNIFAETAYDCLNEERSKRPNVDEIVTRLEKALELQLERENVELSIVVAEAEGTSSSQEEGSASLSTSTGVESNSSKKTMPSLKYLSHSQLSSEDIKSATNNFAPDNVIKLKKFGFVCQGRVLHSEQFIDTIAHVIYPEDQKDESKKFRMEISMLSNLKHKNLVSFIGFYDKDNEMITVYKKEANGSLNKYLSHQTLTWMQRLKICLGVANALSYIHYDVGRDFSVIHCNIRSSKILLDDKWEPKLSGFKFSLKNTVARRHHLLLTRDIVKSVYLDPKYKNTGGVTHKSDVYSFGVLAKSHLDDMIDPHSRKQMDPDSLKIFSETAYRCIKEERADRPYIDQVVQRLEKALEFQRKHENPEPPRNAFDATSDYLKGKNLGHLKIGLNDIKEATKNFDDEYCIGSGGFGKVYKADLEYFDSSNSSLKEGVDKCNLPRKRSAVAIKRIHNQEGEQGFILEIETLTSCKHENIISLLGFCYEGNGAMILVYEHASKGSLESYLGNSDKMTNFNWLQRLNICLDIAHGLSYIHNNTDHGKQKMIHRDIKSDNILLVDNWKAKIADFGLSKFHPADQVASTIYTDMIAGTYVYLDPEYQKEGNGAMILVYEHASKGSLESYLGNSDKMTNFNWLQRLNICLDIAHGLSYIHNNTDHGKQKMIHRDIKSDNILLVDNWKAKIADFGLSKFHPADQVASTIYTDMIAGTYVYLDPEYQKEGRLNKKSDIYSFGVVLLEILTGRLAYDSVYTKVNEKGIAPIAKDHFEKGTVMEIVDHKIKEETDEHVFSLSKGPNKESLDIFLKIAFRCVAETQAQRPTIEVVIKDLKMALDSQENYKDNLKLSLEDIKLATKGFSHDNIIGHGDSGNVYKGATHSTHGDNIIAAKRLDKKSGQGDAEVLTELAAKFMAELDILMEYKHLNVIGLVGYCDEEDEKVIVYEYASRGSLDKYLSDDSLTWVMRLKICIDIAIGLEFLHGTVSSPEMVIHRDISSNNILLFDDWKAKISGFGLSLVCPTNQNVDYVIDNVTGTIGYRDPLHSTTGFLTKESDIFSLGAILFDILCGKLSSEKLDDEYLYLPFLAKQHYHVGKFDKLVFEGIKEQIVPQSYITFTRIAFQCLHHRRERRPTAHEVVIQLKKSLEFQEDYYIWEPKLPKDYNEIIQMSKCPEIYSTIKKEDLYNMFSKGILLQQDKVLLSFDGNGERNKMVSAAMFSYKNSCPHEWKSLQESRFETVVEMFDISKLNIEIKTNAQLLSPNVVYGVYLVFRLCDSRQFSSKPMYVNLKYRNGLESLHAYFATWRQKGWMMIELYQFLNQNEDIVFDFLLESFSSYHCGDGAVYVEGIEFRAIDEVKHEEIGKLKEVQQVLKSDFNVDQVQQLPTNFEEIFKICRNYDELFWLGEVNEKKLLVLSAKAVLYKFSNVDLFTSKPLTECRFQEVVELLPQQVFHLNCTIKSQMLSQDTEYVCYLVFKLSEKYQGLHCPVKVRDILHKENNEAEFVYFITPSALNINGNTRVPKQREDGWMEIQVWKFNSAHEFKDDSLSIDMKFTSHEGPIFGLIVCGLEFRPMFFENSDDIQRQREKKRMLQDEGQNPHIQPKKEEKTT</sequence>
<keyword evidence="13 20" id="KW-0067">ATP-binding</keyword>
<evidence type="ECO:0000313" key="24">
    <source>
        <dbReference type="Proteomes" id="UP000245207"/>
    </source>
</evidence>
<dbReference type="GO" id="GO:0009506">
    <property type="term" value="C:plasmodesma"/>
    <property type="evidence" value="ECO:0007669"/>
    <property type="project" value="TreeGrafter"/>
</dbReference>
<dbReference type="Gene3D" id="1.10.510.10">
    <property type="entry name" value="Transferase(Phosphotransferase) domain 1"/>
    <property type="match status" value="7"/>
</dbReference>
<dbReference type="InterPro" id="IPR008266">
    <property type="entry name" value="Tyr_kinase_AS"/>
</dbReference>
<feature type="domain" description="Protein kinase" evidence="22">
    <location>
        <begin position="339"/>
        <end position="619"/>
    </location>
</feature>
<dbReference type="InterPro" id="IPR011009">
    <property type="entry name" value="Kinase-like_dom_sf"/>
</dbReference>
<organism evidence="23 24">
    <name type="scientific">Artemisia annua</name>
    <name type="common">Sweet wormwood</name>
    <dbReference type="NCBI Taxonomy" id="35608"/>
    <lineage>
        <taxon>Eukaryota</taxon>
        <taxon>Viridiplantae</taxon>
        <taxon>Streptophyta</taxon>
        <taxon>Embryophyta</taxon>
        <taxon>Tracheophyta</taxon>
        <taxon>Spermatophyta</taxon>
        <taxon>Magnoliopsida</taxon>
        <taxon>eudicotyledons</taxon>
        <taxon>Gunneridae</taxon>
        <taxon>Pentapetalae</taxon>
        <taxon>asterids</taxon>
        <taxon>campanulids</taxon>
        <taxon>Asterales</taxon>
        <taxon>Asteraceae</taxon>
        <taxon>Asteroideae</taxon>
        <taxon>Anthemideae</taxon>
        <taxon>Artemisiinae</taxon>
        <taxon>Artemisia</taxon>
    </lineage>
</organism>
<dbReference type="InterPro" id="IPR025886">
    <property type="entry name" value="PP2-like"/>
</dbReference>
<keyword evidence="8" id="KW-0812">Transmembrane</keyword>
<keyword evidence="7" id="KW-0808">Transferase</keyword>
<evidence type="ECO:0000256" key="6">
    <source>
        <dbReference type="ARBA" id="ARBA00022614"/>
    </source>
</evidence>
<evidence type="ECO:0000256" key="3">
    <source>
        <dbReference type="ARBA" id="ARBA00022475"/>
    </source>
</evidence>
<evidence type="ECO:0000256" key="4">
    <source>
        <dbReference type="ARBA" id="ARBA00022527"/>
    </source>
</evidence>
<dbReference type="PROSITE" id="PS00108">
    <property type="entry name" value="PROTEIN_KINASE_ST"/>
    <property type="match status" value="2"/>
</dbReference>
<dbReference type="InterPro" id="IPR008271">
    <property type="entry name" value="Ser/Thr_kinase_AS"/>
</dbReference>
<gene>
    <name evidence="23" type="ORF">CTI12_AA403860</name>
</gene>
<dbReference type="Proteomes" id="UP000245207">
    <property type="component" value="Unassembled WGS sequence"/>
</dbReference>
<protein>
    <recommendedName>
        <fullName evidence="2">non-specific serine/threonine protein kinase</fullName>
        <ecNumber evidence="2">2.7.11.1</ecNumber>
    </recommendedName>
</protein>
<feature type="binding site" evidence="20">
    <location>
        <position position="1777"/>
    </location>
    <ligand>
        <name>ATP</name>
        <dbReference type="ChEBI" id="CHEBI:30616"/>
    </ligand>
</feature>
<name>A0A2U1M9V3_ARTAN</name>
<feature type="domain" description="Protein kinase" evidence="22">
    <location>
        <begin position="26"/>
        <end position="305"/>
    </location>
</feature>
<dbReference type="GO" id="GO:0004674">
    <property type="term" value="F:protein serine/threonine kinase activity"/>
    <property type="evidence" value="ECO:0007669"/>
    <property type="project" value="UniProtKB-KW"/>
</dbReference>
<dbReference type="SMART" id="SM00220">
    <property type="entry name" value="S_TKc"/>
    <property type="match status" value="2"/>
</dbReference>
<dbReference type="PANTHER" id="PTHR27003:SF471">
    <property type="entry name" value="VASCULAR ENDOTHELIAL GROWTH FACTOR RECEPTOR 2 (VEGFR2)-RELATED"/>
    <property type="match status" value="1"/>
</dbReference>
<feature type="domain" description="Protein kinase" evidence="22">
    <location>
        <begin position="1294"/>
        <end position="1722"/>
    </location>
</feature>
<dbReference type="PROSITE" id="PS00109">
    <property type="entry name" value="PROTEIN_KINASE_TYR"/>
    <property type="match status" value="1"/>
</dbReference>
<evidence type="ECO:0000256" key="11">
    <source>
        <dbReference type="ARBA" id="ARBA00022741"/>
    </source>
</evidence>
<dbReference type="PANTHER" id="PTHR27003">
    <property type="entry name" value="OS07G0166700 PROTEIN"/>
    <property type="match status" value="1"/>
</dbReference>
<dbReference type="Pfam" id="PF14299">
    <property type="entry name" value="PP2"/>
    <property type="match status" value="2"/>
</dbReference>
<keyword evidence="10" id="KW-0677">Repeat</keyword>
<dbReference type="EC" id="2.7.11.1" evidence="2"/>
<evidence type="ECO:0000256" key="1">
    <source>
        <dbReference type="ARBA" id="ARBA00004162"/>
    </source>
</evidence>
<dbReference type="PROSITE" id="PS00107">
    <property type="entry name" value="PROTEIN_KINASE_ATP"/>
    <property type="match status" value="1"/>
</dbReference>
<keyword evidence="16" id="KW-0675">Receptor</keyword>
<comment type="caution">
    <text evidence="23">The sequence shown here is derived from an EMBL/GenBank/DDBJ whole genome shotgun (WGS) entry which is preliminary data.</text>
</comment>
<evidence type="ECO:0000259" key="22">
    <source>
        <dbReference type="PROSITE" id="PS50011"/>
    </source>
</evidence>
<keyword evidence="9" id="KW-0732">Signal</keyword>
<evidence type="ECO:0000256" key="19">
    <source>
        <dbReference type="ARBA" id="ARBA00048679"/>
    </source>
</evidence>
<evidence type="ECO:0000256" key="2">
    <source>
        <dbReference type="ARBA" id="ARBA00012513"/>
    </source>
</evidence>
<dbReference type="Pfam" id="PF07714">
    <property type="entry name" value="PK_Tyr_Ser-Thr"/>
    <property type="match status" value="6"/>
</dbReference>
<comment type="subcellular location">
    <subcellularLocation>
        <location evidence="1">Cell membrane</location>
        <topology evidence="1">Single-pass membrane protein</topology>
    </subcellularLocation>
</comment>
<evidence type="ECO:0000313" key="23">
    <source>
        <dbReference type="EMBL" id="PWA58035.1"/>
    </source>
</evidence>
<keyword evidence="6" id="KW-0433">Leucine-rich repeat</keyword>
<feature type="compositionally biased region" description="Low complexity" evidence="21">
    <location>
        <begin position="951"/>
        <end position="966"/>
    </location>
</feature>
<feature type="region of interest" description="Disordered" evidence="21">
    <location>
        <begin position="2464"/>
        <end position="2492"/>
    </location>
</feature>
<evidence type="ECO:0000256" key="15">
    <source>
        <dbReference type="ARBA" id="ARBA00023136"/>
    </source>
</evidence>
<dbReference type="EMBL" id="PKPP01006006">
    <property type="protein sequence ID" value="PWA58035.1"/>
    <property type="molecule type" value="Genomic_DNA"/>
</dbReference>
<keyword evidence="17" id="KW-0325">Glycoprotein</keyword>
<dbReference type="GO" id="GO:0005886">
    <property type="term" value="C:plasma membrane"/>
    <property type="evidence" value="ECO:0007669"/>
    <property type="project" value="UniProtKB-SubCell"/>
</dbReference>
<keyword evidence="4" id="KW-0723">Serine/threonine-protein kinase</keyword>
<evidence type="ECO:0000256" key="7">
    <source>
        <dbReference type="ARBA" id="ARBA00022679"/>
    </source>
</evidence>
<keyword evidence="3" id="KW-1003">Cell membrane</keyword>
<evidence type="ECO:0000256" key="20">
    <source>
        <dbReference type="PROSITE-ProRule" id="PRU10141"/>
    </source>
</evidence>
<comment type="catalytic activity">
    <reaction evidence="18">
        <text>L-threonyl-[protein] + ATP = O-phospho-L-threonyl-[protein] + ADP + H(+)</text>
        <dbReference type="Rhea" id="RHEA:46608"/>
        <dbReference type="Rhea" id="RHEA-COMP:11060"/>
        <dbReference type="Rhea" id="RHEA-COMP:11605"/>
        <dbReference type="ChEBI" id="CHEBI:15378"/>
        <dbReference type="ChEBI" id="CHEBI:30013"/>
        <dbReference type="ChEBI" id="CHEBI:30616"/>
        <dbReference type="ChEBI" id="CHEBI:61977"/>
        <dbReference type="ChEBI" id="CHEBI:456216"/>
        <dbReference type="EC" id="2.7.11.1"/>
    </reaction>
</comment>
<evidence type="ECO:0000256" key="5">
    <source>
        <dbReference type="ARBA" id="ARBA00022553"/>
    </source>
</evidence>
<keyword evidence="14" id="KW-1133">Transmembrane helix</keyword>
<keyword evidence="12 23" id="KW-0418">Kinase</keyword>
<feature type="region of interest" description="Disordered" evidence="21">
    <location>
        <begin position="951"/>
        <end position="977"/>
    </location>
</feature>
<dbReference type="InterPro" id="IPR017441">
    <property type="entry name" value="Protein_kinase_ATP_BS"/>
</dbReference>
<reference evidence="23 24" key="1">
    <citation type="journal article" date="2018" name="Mol. Plant">
        <title>The genome of Artemisia annua provides insight into the evolution of Asteraceae family and artemisinin biosynthesis.</title>
        <authorList>
            <person name="Shen Q."/>
            <person name="Zhang L."/>
            <person name="Liao Z."/>
            <person name="Wang S."/>
            <person name="Yan T."/>
            <person name="Shi P."/>
            <person name="Liu M."/>
            <person name="Fu X."/>
            <person name="Pan Q."/>
            <person name="Wang Y."/>
            <person name="Lv Z."/>
            <person name="Lu X."/>
            <person name="Zhang F."/>
            <person name="Jiang W."/>
            <person name="Ma Y."/>
            <person name="Chen M."/>
            <person name="Hao X."/>
            <person name="Li L."/>
            <person name="Tang Y."/>
            <person name="Lv G."/>
            <person name="Zhou Y."/>
            <person name="Sun X."/>
            <person name="Brodelius P.E."/>
            <person name="Rose J.K.C."/>
            <person name="Tang K."/>
        </authorList>
    </citation>
    <scope>NUCLEOTIDE SEQUENCE [LARGE SCALE GENOMIC DNA]</scope>
    <source>
        <strain evidence="24">cv. Huhao1</strain>
        <tissue evidence="23">Leaf</tissue>
    </source>
</reference>
<dbReference type="GO" id="GO:0005524">
    <property type="term" value="F:ATP binding"/>
    <property type="evidence" value="ECO:0007669"/>
    <property type="project" value="UniProtKB-UniRule"/>
</dbReference>
<dbReference type="Pfam" id="PF00069">
    <property type="entry name" value="Pkinase"/>
    <property type="match status" value="1"/>
</dbReference>
<dbReference type="FunFam" id="1.10.510.10:FF:000358">
    <property type="entry name" value="Putative leucine-rich repeat receptor-like serine/threonine-protein kinase"/>
    <property type="match status" value="1"/>
</dbReference>
<feature type="compositionally biased region" description="Basic and acidic residues" evidence="21">
    <location>
        <begin position="2464"/>
        <end position="2475"/>
    </location>
</feature>